<dbReference type="SUPFAM" id="SSF52540">
    <property type="entry name" value="P-loop containing nucleoside triphosphate hydrolases"/>
    <property type="match status" value="1"/>
</dbReference>
<evidence type="ECO:0000313" key="6">
    <source>
        <dbReference type="Proteomes" id="UP000752171"/>
    </source>
</evidence>
<reference evidence="5 6" key="1">
    <citation type="submission" date="2021-07" db="EMBL/GenBank/DDBJ databases">
        <authorList>
            <person name="Imarazene B."/>
            <person name="Zahm M."/>
            <person name="Klopp C."/>
            <person name="Cabau C."/>
            <person name="Beille S."/>
            <person name="Jouanno E."/>
            <person name="Castinel A."/>
            <person name="Lluch J."/>
            <person name="Gil L."/>
            <person name="Kuchtly C."/>
            <person name="Lopez Roques C."/>
            <person name="Donnadieu C."/>
            <person name="Parrinello H."/>
            <person name="Journot L."/>
            <person name="Du K."/>
            <person name="Schartl M."/>
            <person name="Retaux S."/>
            <person name="Guiguen Y."/>
        </authorList>
    </citation>
    <scope>NUCLEOTIDE SEQUENCE [LARGE SCALE GENOMIC DNA]</scope>
    <source>
        <strain evidence="5">Pach_M1</strain>
        <tissue evidence="5">Testis</tissue>
    </source>
</reference>
<feature type="compositionally biased region" description="Basic and acidic residues" evidence="3">
    <location>
        <begin position="101"/>
        <end position="113"/>
    </location>
</feature>
<dbReference type="SMART" id="SM00449">
    <property type="entry name" value="SPRY"/>
    <property type="match status" value="1"/>
</dbReference>
<dbReference type="Pfam" id="PF13671">
    <property type="entry name" value="AAA_33"/>
    <property type="match status" value="1"/>
</dbReference>
<dbReference type="SMART" id="SM00513">
    <property type="entry name" value="SAP"/>
    <property type="match status" value="1"/>
</dbReference>
<organism evidence="5 6">
    <name type="scientific">Astyanax mexicanus</name>
    <name type="common">Blind cave fish</name>
    <name type="synonym">Astyanax fasciatus mexicanus</name>
    <dbReference type="NCBI Taxonomy" id="7994"/>
    <lineage>
        <taxon>Eukaryota</taxon>
        <taxon>Metazoa</taxon>
        <taxon>Chordata</taxon>
        <taxon>Craniata</taxon>
        <taxon>Vertebrata</taxon>
        <taxon>Euteleostomi</taxon>
        <taxon>Actinopterygii</taxon>
        <taxon>Neopterygii</taxon>
        <taxon>Teleostei</taxon>
        <taxon>Ostariophysi</taxon>
        <taxon>Characiformes</taxon>
        <taxon>Characoidei</taxon>
        <taxon>Acestrorhamphidae</taxon>
        <taxon>Acestrorhamphinae</taxon>
        <taxon>Astyanax</taxon>
    </lineage>
</organism>
<feature type="compositionally biased region" description="Basic and acidic residues" evidence="3">
    <location>
        <begin position="269"/>
        <end position="285"/>
    </location>
</feature>
<dbReference type="Gene3D" id="2.60.120.920">
    <property type="match status" value="1"/>
</dbReference>
<dbReference type="Proteomes" id="UP000752171">
    <property type="component" value="Unassembled WGS sequence"/>
</dbReference>
<dbReference type="PANTHER" id="PTHR12381:SF66">
    <property type="entry name" value="HETEROGENEOUS NUCLEAR RIBONUCLEOPROTEIN U-LIKE PROTEIN 2"/>
    <property type="match status" value="1"/>
</dbReference>
<feature type="compositionally biased region" description="Polar residues" evidence="3">
    <location>
        <begin position="114"/>
        <end position="123"/>
    </location>
</feature>
<sequence length="790" mass="87828">MSLEEVKKLKVVELRAKLRERGLESKGLKAELVARLLSAIEAGVGESSTGKKASIEEDNSPGEIVQIPRVTVSPALPALQAEGDGSCEVLRLEGHLPGPEESGHTTKREHHFDQSTQTENLPNFSHIPPCSCSSGRQGDKEAKQLGTEEHLKEKSVRANSQPLGKTSPIEIHPVGQEASLHSRTSSAGGPADAGRPSVAASATAPEGPTATEGPAAAECSAVHNNHKSTSSVPAASIKPMPHFSSTSQTCDDKQSSKSPGTEGRVTQKPVEEKGRDYYEFKEEVQYNRAKTPEPGPESEDEMEVDDDDVVRLDPYNSDLHFELGVDGCSGQPSLWEKFPLLRSGCRLTHGFTQRKVGFEVKFVKKLSAATVDLSFDPEPHVLRVGWSVEGSSLQLGEEELSFGFDAMGKAVTGGKAGGFGEPFSEGDVLGCYAFISDCGEAELLYYKNGRSLGEAFRISSSILAGRALYPHVLCKNCSIALNLDPEGVMWYPGPPDYCPLPVLPSAQRTRGPLPPPCRKDCEVLMMVGMPASGKSHWVQKHVAKNPEKHYNVLSTNSILHCMRLPGPQHKELLLQQATQCLTHLLRIAANKRRNFILDQANIYPSAQKHKMLLFHGHQRRAVVVVPSEAEWKRRLQQQLEEEGVQVPKLSLLKSKVSFTLPEQGQLLEEVLFVELCREEVQKLLTTYKEEAKRLLPGPSKRKRHQYRHNKLHMKSRSRAYGWSQSSQSQWGHQKQYGWHPSLFAQPYGRNSDPQRYRDYYQPYTGQWNTYDQTHVYYSNQDYYFGNQSFW</sequence>
<evidence type="ECO:0000256" key="2">
    <source>
        <dbReference type="ARBA" id="ARBA00023242"/>
    </source>
</evidence>
<dbReference type="InterPro" id="IPR013320">
    <property type="entry name" value="ConA-like_dom_sf"/>
</dbReference>
<dbReference type="Gene3D" id="1.10.720.30">
    <property type="entry name" value="SAP domain"/>
    <property type="match status" value="1"/>
</dbReference>
<dbReference type="CDD" id="cd12884">
    <property type="entry name" value="SPRY_hnRNP"/>
    <property type="match status" value="1"/>
</dbReference>
<comment type="caution">
    <text evidence="5">The sequence shown here is derived from an EMBL/GenBank/DDBJ whole genome shotgun (WGS) entry which is preliminary data.</text>
</comment>
<dbReference type="InterPro" id="IPR003877">
    <property type="entry name" value="SPRY_dom"/>
</dbReference>
<name>A0A8T2MI74_ASTMX</name>
<dbReference type="SUPFAM" id="SSF68906">
    <property type="entry name" value="SAP domain"/>
    <property type="match status" value="1"/>
</dbReference>
<dbReference type="EMBL" id="JAICCE010000002">
    <property type="protein sequence ID" value="KAG9281206.1"/>
    <property type="molecule type" value="Genomic_DNA"/>
</dbReference>
<dbReference type="AlphaFoldDB" id="A0A8T2MI74"/>
<dbReference type="InterPro" id="IPR036361">
    <property type="entry name" value="SAP_dom_sf"/>
</dbReference>
<feature type="domain" description="SAP" evidence="4">
    <location>
        <begin position="6"/>
        <end position="40"/>
    </location>
</feature>
<dbReference type="PANTHER" id="PTHR12381">
    <property type="entry name" value="HETEROGENEOUS NUCLEAR RIBONUCLEOPROTEIN U FAMILY MEMBER"/>
    <property type="match status" value="1"/>
</dbReference>
<dbReference type="Pfam" id="PF00622">
    <property type="entry name" value="SPRY"/>
    <property type="match status" value="1"/>
</dbReference>
<dbReference type="InterPro" id="IPR027417">
    <property type="entry name" value="P-loop_NTPase"/>
</dbReference>
<dbReference type="Pfam" id="PF02037">
    <property type="entry name" value="SAP"/>
    <property type="match status" value="1"/>
</dbReference>
<feature type="region of interest" description="Disordered" evidence="3">
    <location>
        <begin position="93"/>
        <end position="302"/>
    </location>
</feature>
<evidence type="ECO:0000256" key="1">
    <source>
        <dbReference type="ARBA" id="ARBA00004123"/>
    </source>
</evidence>
<dbReference type="OrthoDB" id="445357at2759"/>
<comment type="subcellular location">
    <subcellularLocation>
        <location evidence="1">Nucleus</location>
    </subcellularLocation>
</comment>
<dbReference type="PROSITE" id="PS50800">
    <property type="entry name" value="SAP"/>
    <property type="match status" value="1"/>
</dbReference>
<dbReference type="GO" id="GO:0000380">
    <property type="term" value="P:alternative mRNA splicing, via spliceosome"/>
    <property type="evidence" value="ECO:0007669"/>
    <property type="project" value="TreeGrafter"/>
</dbReference>
<evidence type="ECO:0000313" key="5">
    <source>
        <dbReference type="EMBL" id="KAG9281206.1"/>
    </source>
</evidence>
<dbReference type="InterPro" id="IPR035778">
    <property type="entry name" value="SPRY_hnRNP_U"/>
</dbReference>
<gene>
    <name evidence="5" type="primary">HNRNPUL2</name>
    <name evidence="5" type="ORF">AMEX_G3995</name>
</gene>
<dbReference type="InterPro" id="IPR043136">
    <property type="entry name" value="B30.2/SPRY_sf"/>
</dbReference>
<proteinExistence type="predicted"/>
<feature type="compositionally biased region" description="Basic and acidic residues" evidence="3">
    <location>
        <begin position="137"/>
        <end position="156"/>
    </location>
</feature>
<protein>
    <submittedName>
        <fullName evidence="5">Heterogeneous nuclear ribonucleoprotein U-like protein 2 isoform X1</fullName>
    </submittedName>
</protein>
<keyword evidence="5" id="KW-0687">Ribonucleoprotein</keyword>
<evidence type="ECO:0000256" key="3">
    <source>
        <dbReference type="SAM" id="MobiDB-lite"/>
    </source>
</evidence>
<keyword evidence="2" id="KW-0539">Nucleus</keyword>
<accession>A0A8T2MI74</accession>
<dbReference type="GO" id="GO:0005634">
    <property type="term" value="C:nucleus"/>
    <property type="evidence" value="ECO:0007669"/>
    <property type="project" value="UniProtKB-SubCell"/>
</dbReference>
<evidence type="ECO:0000259" key="4">
    <source>
        <dbReference type="PROSITE" id="PS50800"/>
    </source>
</evidence>
<dbReference type="GO" id="GO:1990904">
    <property type="term" value="C:ribonucleoprotein complex"/>
    <property type="evidence" value="ECO:0007669"/>
    <property type="project" value="UniProtKB-KW"/>
</dbReference>
<dbReference type="InterPro" id="IPR003034">
    <property type="entry name" value="SAP_dom"/>
</dbReference>
<dbReference type="Gene3D" id="3.40.50.300">
    <property type="entry name" value="P-loop containing nucleotide triphosphate hydrolases"/>
    <property type="match status" value="1"/>
</dbReference>
<dbReference type="SUPFAM" id="SSF49899">
    <property type="entry name" value="Concanavalin A-like lectins/glucanases"/>
    <property type="match status" value="1"/>
</dbReference>
<dbReference type="GO" id="GO:0003723">
    <property type="term" value="F:RNA binding"/>
    <property type="evidence" value="ECO:0007669"/>
    <property type="project" value="TreeGrafter"/>
</dbReference>